<dbReference type="RefSeq" id="WP_202007660.1">
    <property type="nucleotide sequence ID" value="NZ_JAERRB010000001.1"/>
</dbReference>
<reference evidence="2 3" key="1">
    <citation type="submission" date="2021-01" db="EMBL/GenBank/DDBJ databases">
        <title>Chryseolinea sp. Jin1 Genome sequencing and assembly.</title>
        <authorList>
            <person name="Kim I."/>
        </authorList>
    </citation>
    <scope>NUCLEOTIDE SEQUENCE [LARGE SCALE GENOMIC DNA]</scope>
    <source>
        <strain evidence="2 3">Jin1</strain>
    </source>
</reference>
<protein>
    <submittedName>
        <fullName evidence="2">Metallophosphoesterase</fullName>
    </submittedName>
</protein>
<dbReference type="EMBL" id="JAERRB010000001">
    <property type="protein sequence ID" value="MBL0740396.1"/>
    <property type="molecule type" value="Genomic_DNA"/>
</dbReference>
<sequence>MTIQYCSDLHLEFSENNNFLKNNPLIPKGEILLLAGDIMPFSRLKKEQPFFDFVADHFEHTYWIPGNHEYYHADCKDRTGPVREAIRSNVTLVNDTVVQHKDVKLICTTLWSHISPENEHLVHQAMSDFLVIQDHGKNFLPASFNRLHDASKTFLTEALKQPAQKTVVITHHVPTLMNYPEKFRASALNEAFAVELFDLIEASKAQYWIYGHHHQGVPDFKIGDSTLTSNQLGYLKYGEHVGFGFDRCIDL</sequence>
<dbReference type="Gene3D" id="3.60.21.10">
    <property type="match status" value="1"/>
</dbReference>
<dbReference type="Pfam" id="PF00149">
    <property type="entry name" value="Metallophos"/>
    <property type="match status" value="1"/>
</dbReference>
<keyword evidence="3" id="KW-1185">Reference proteome</keyword>
<accession>A0ABS1KLR7</accession>
<name>A0ABS1KLR7_9BACT</name>
<dbReference type="InterPro" id="IPR029052">
    <property type="entry name" value="Metallo-depent_PP-like"/>
</dbReference>
<comment type="caution">
    <text evidence="2">The sequence shown here is derived from an EMBL/GenBank/DDBJ whole genome shotgun (WGS) entry which is preliminary data.</text>
</comment>
<dbReference type="InterPro" id="IPR004843">
    <property type="entry name" value="Calcineurin-like_PHP"/>
</dbReference>
<dbReference type="PANTHER" id="PTHR37844:SF1">
    <property type="entry name" value="CALCINEURIN-LIKE PHOSPHOESTERASE DOMAIN-CONTAINING PROTEIN"/>
    <property type="match status" value="1"/>
</dbReference>
<dbReference type="PANTHER" id="PTHR37844">
    <property type="entry name" value="SER/THR PROTEIN PHOSPHATASE SUPERFAMILY (AFU_ORTHOLOGUE AFUA_1G14840)"/>
    <property type="match status" value="1"/>
</dbReference>
<dbReference type="SUPFAM" id="SSF56300">
    <property type="entry name" value="Metallo-dependent phosphatases"/>
    <property type="match status" value="1"/>
</dbReference>
<organism evidence="2 3">
    <name type="scientific">Chryseolinea lacunae</name>
    <dbReference type="NCBI Taxonomy" id="2801331"/>
    <lineage>
        <taxon>Bacteria</taxon>
        <taxon>Pseudomonadati</taxon>
        <taxon>Bacteroidota</taxon>
        <taxon>Cytophagia</taxon>
        <taxon>Cytophagales</taxon>
        <taxon>Fulvivirgaceae</taxon>
        <taxon>Chryseolinea</taxon>
    </lineage>
</organism>
<proteinExistence type="predicted"/>
<evidence type="ECO:0000259" key="1">
    <source>
        <dbReference type="Pfam" id="PF00149"/>
    </source>
</evidence>
<evidence type="ECO:0000313" key="2">
    <source>
        <dbReference type="EMBL" id="MBL0740396.1"/>
    </source>
</evidence>
<evidence type="ECO:0000313" key="3">
    <source>
        <dbReference type="Proteomes" id="UP000613030"/>
    </source>
</evidence>
<dbReference type="Proteomes" id="UP000613030">
    <property type="component" value="Unassembled WGS sequence"/>
</dbReference>
<gene>
    <name evidence="2" type="ORF">JI741_04165</name>
</gene>
<feature type="domain" description="Calcineurin-like phosphoesterase" evidence="1">
    <location>
        <begin position="1"/>
        <end position="215"/>
    </location>
</feature>